<sequence>MFGLFGGGNKQPQQPQQPALPSAPVGGLPGLPGGGAPGYGMQDPHAQFAAAEQELEMITDMFTRLGEACQKKCILQRYSEEDLTKGESVCLDRCVSKFFQVNKEVSEKLTKLSQAN</sequence>
<protein>
    <submittedName>
        <fullName evidence="1">Protein transporter tim10</fullName>
    </submittedName>
</protein>
<dbReference type="Proteomes" id="UP001145114">
    <property type="component" value="Unassembled WGS sequence"/>
</dbReference>
<reference evidence="1" key="1">
    <citation type="submission" date="2022-06" db="EMBL/GenBank/DDBJ databases">
        <title>Phylogenomic reconstructions and comparative analyses of Kickxellomycotina fungi.</title>
        <authorList>
            <person name="Reynolds N.K."/>
            <person name="Stajich J.E."/>
            <person name="Barry K."/>
            <person name="Grigoriev I.V."/>
            <person name="Crous P."/>
            <person name="Smith M.E."/>
        </authorList>
    </citation>
    <scope>NUCLEOTIDE SEQUENCE</scope>
    <source>
        <strain evidence="1">RSA 2271</strain>
    </source>
</reference>
<organism evidence="1 2">
    <name type="scientific">Spiromyces aspiralis</name>
    <dbReference type="NCBI Taxonomy" id="68401"/>
    <lineage>
        <taxon>Eukaryota</taxon>
        <taxon>Fungi</taxon>
        <taxon>Fungi incertae sedis</taxon>
        <taxon>Zoopagomycota</taxon>
        <taxon>Kickxellomycotina</taxon>
        <taxon>Kickxellomycetes</taxon>
        <taxon>Kickxellales</taxon>
        <taxon>Kickxellaceae</taxon>
        <taxon>Spiromyces</taxon>
    </lineage>
</organism>
<name>A0ACC1HWE3_9FUNG</name>
<dbReference type="EMBL" id="JAMZIH010000003">
    <property type="protein sequence ID" value="KAJ1680385.1"/>
    <property type="molecule type" value="Genomic_DNA"/>
</dbReference>
<accession>A0ACC1HWE3</accession>
<evidence type="ECO:0000313" key="2">
    <source>
        <dbReference type="Proteomes" id="UP001145114"/>
    </source>
</evidence>
<gene>
    <name evidence="1" type="primary">TIM10</name>
    <name evidence="1" type="ORF">EV182_000106</name>
</gene>
<proteinExistence type="predicted"/>
<evidence type="ECO:0000313" key="1">
    <source>
        <dbReference type="EMBL" id="KAJ1680385.1"/>
    </source>
</evidence>
<comment type="caution">
    <text evidence="1">The sequence shown here is derived from an EMBL/GenBank/DDBJ whole genome shotgun (WGS) entry which is preliminary data.</text>
</comment>
<keyword evidence="2" id="KW-1185">Reference proteome</keyword>